<evidence type="ECO:0000259" key="2">
    <source>
        <dbReference type="Pfam" id="PF23865"/>
    </source>
</evidence>
<organism evidence="3 4">
    <name type="scientific">Phanerochaete carnosa (strain HHB-10118-sp)</name>
    <name type="common">White-rot fungus</name>
    <name type="synonym">Peniophora carnosa</name>
    <dbReference type="NCBI Taxonomy" id="650164"/>
    <lineage>
        <taxon>Eukaryota</taxon>
        <taxon>Fungi</taxon>
        <taxon>Dikarya</taxon>
        <taxon>Basidiomycota</taxon>
        <taxon>Agaricomycotina</taxon>
        <taxon>Agaricomycetes</taxon>
        <taxon>Polyporales</taxon>
        <taxon>Phanerochaetaceae</taxon>
        <taxon>Phanerochaete</taxon>
    </lineage>
</organism>
<accession>K5X444</accession>
<feature type="domain" description="DUF7029" evidence="1">
    <location>
        <begin position="69"/>
        <end position="173"/>
    </location>
</feature>
<keyword evidence="4" id="KW-1185">Reference proteome</keyword>
<dbReference type="OrthoDB" id="2793484at2759"/>
<evidence type="ECO:0000259" key="1">
    <source>
        <dbReference type="Pfam" id="PF22974"/>
    </source>
</evidence>
<dbReference type="AlphaFoldDB" id="K5X444"/>
<dbReference type="GeneID" id="18912505"/>
<dbReference type="InParanoid" id="K5X444"/>
<dbReference type="Pfam" id="PF22974">
    <property type="entry name" value="DUF7029"/>
    <property type="match status" value="1"/>
</dbReference>
<evidence type="ECO:0008006" key="5">
    <source>
        <dbReference type="Google" id="ProtNLM"/>
    </source>
</evidence>
<feature type="domain" description="DUF7223" evidence="2">
    <location>
        <begin position="237"/>
        <end position="452"/>
    </location>
</feature>
<dbReference type="RefSeq" id="XP_007392954.1">
    <property type="nucleotide sequence ID" value="XM_007392892.1"/>
</dbReference>
<proteinExistence type="predicted"/>
<dbReference type="EMBL" id="JH930470">
    <property type="protein sequence ID" value="EKM57607.1"/>
    <property type="molecule type" value="Genomic_DNA"/>
</dbReference>
<reference evidence="3 4" key="1">
    <citation type="journal article" date="2012" name="BMC Genomics">
        <title>Comparative genomics of the white-rot fungi, Phanerochaete carnosa and P. chrysosporium, to elucidate the genetic basis of the distinct wood types they colonize.</title>
        <authorList>
            <person name="Suzuki H."/>
            <person name="MacDonald J."/>
            <person name="Syed K."/>
            <person name="Salamov A."/>
            <person name="Hori C."/>
            <person name="Aerts A."/>
            <person name="Henrissat B."/>
            <person name="Wiebenga A."/>
            <person name="vanKuyk P.A."/>
            <person name="Barry K."/>
            <person name="Lindquist E."/>
            <person name="LaButti K."/>
            <person name="Lapidus A."/>
            <person name="Lucas S."/>
            <person name="Coutinho P."/>
            <person name="Gong Y."/>
            <person name="Samejima M."/>
            <person name="Mahadevan R."/>
            <person name="Abou-Zaid M."/>
            <person name="de Vries R.P."/>
            <person name="Igarashi K."/>
            <person name="Yadav J.S."/>
            <person name="Grigoriev I.V."/>
            <person name="Master E.R."/>
        </authorList>
    </citation>
    <scope>NUCLEOTIDE SEQUENCE [LARGE SCALE GENOMIC DNA]</scope>
    <source>
        <strain evidence="3 4">HHB-10118-sp</strain>
    </source>
</reference>
<dbReference type="InterPro" id="IPR054293">
    <property type="entry name" value="DUF7029"/>
</dbReference>
<gene>
    <name evidence="3" type="ORF">PHACADRAFT_206500</name>
</gene>
<dbReference type="Pfam" id="PF23865">
    <property type="entry name" value="DUF7223"/>
    <property type="match status" value="1"/>
</dbReference>
<dbReference type="HOGENOM" id="CLU_427058_0_0_1"/>
<dbReference type="KEGG" id="pco:PHACADRAFT_206500"/>
<dbReference type="InterPro" id="IPR055647">
    <property type="entry name" value="DUF7223"/>
</dbReference>
<dbReference type="Proteomes" id="UP000008370">
    <property type="component" value="Unassembled WGS sequence"/>
</dbReference>
<evidence type="ECO:0000313" key="4">
    <source>
        <dbReference type="Proteomes" id="UP000008370"/>
    </source>
</evidence>
<sequence>MRAGHLIAIAGFVTVVFATFPSKLVPSKRAVSLGRRSLWKRDIVPKDVVVLDYAATPYHPPSAIVTLFAHDDRPILLVDDFNYLLSGLSCHKAYFDKLEDVITLDFADEDAFELAVVEWTALQDLSVITAHPDCNSIDEHGIWFASAVIPDSLRSRLTLVVEPALMRNIVKSFGVKYDHNSARSWAARDVLGLSRRDEHGFDESFNFGYNPDIDARLPLFPPNTTLDDTVAESVISQLTDAQVELTCVGCTFTTNVTIGMDFQIDIANASCATSSQNCFTLNNAAMNLTIEQFEQHAALEVFIGDEVQAGADYKILWIPVAPALNVPSLIDLGPAIGIEIAFELDITSSINFTFGATGHVPSGAFASVSLVNSTGDWDPTVSATGWDGSGIDQIPFRVNAGDFNISTSMAFAPYAEISFTILDVGAALRLVQNMPKVGVNAALQANVNRQCEPIGADDFESFGTAFVVGSGMTLSTEAELILEKGEFVGHGIPDNWDLQLWGRDIPFTPALGINTTSCFVLSDGGISVNTTSGSAKADLRVDAALAGQPAPTGTLLAAQSAIPTWDFNKIESYYSANGHLPTNVNYGQMIQATTVPSNLQAAVTKAASSSSGAVRVVNAAENMSLWLASVVAMGLCILT</sequence>
<evidence type="ECO:0000313" key="3">
    <source>
        <dbReference type="EMBL" id="EKM57607.1"/>
    </source>
</evidence>
<protein>
    <recommendedName>
        <fullName evidence="5">Peptidase A1 domain-containing protein</fullName>
    </recommendedName>
</protein>
<name>K5X444_PHACS</name>